<dbReference type="SUPFAM" id="SSF48619">
    <property type="entry name" value="Phospholipase A2, PLA2"/>
    <property type="match status" value="1"/>
</dbReference>
<dbReference type="InterPro" id="IPR016090">
    <property type="entry name" value="PLA2-like_dom"/>
</dbReference>
<dbReference type="GO" id="GO:0050482">
    <property type="term" value="P:arachidonate secretion"/>
    <property type="evidence" value="ECO:0007669"/>
    <property type="project" value="InterPro"/>
</dbReference>
<evidence type="ECO:0000313" key="5">
    <source>
        <dbReference type="Ensembl" id="ENSCMIP00000039900.1"/>
    </source>
</evidence>
<evidence type="ECO:0000313" key="6">
    <source>
        <dbReference type="Proteomes" id="UP000314986"/>
    </source>
</evidence>
<proteinExistence type="predicted"/>
<feature type="region of interest" description="Disordered" evidence="3">
    <location>
        <begin position="302"/>
        <end position="383"/>
    </location>
</feature>
<dbReference type="Pfam" id="PF05826">
    <property type="entry name" value="Phospholip_A2_2"/>
    <property type="match status" value="1"/>
</dbReference>
<reference evidence="6" key="1">
    <citation type="journal article" date="2006" name="Science">
        <title>Ancient noncoding elements conserved in the human genome.</title>
        <authorList>
            <person name="Venkatesh B."/>
            <person name="Kirkness E.F."/>
            <person name="Loh Y.H."/>
            <person name="Halpern A.L."/>
            <person name="Lee A.P."/>
            <person name="Johnson J."/>
            <person name="Dandona N."/>
            <person name="Viswanathan L.D."/>
            <person name="Tay A."/>
            <person name="Venter J.C."/>
            <person name="Strausberg R.L."/>
            <person name="Brenner S."/>
        </authorList>
    </citation>
    <scope>NUCLEOTIDE SEQUENCE [LARGE SCALE GENOMIC DNA]</scope>
</reference>
<dbReference type="PANTHER" id="PTHR12253">
    <property type="entry name" value="RH14732P"/>
    <property type="match status" value="1"/>
</dbReference>
<dbReference type="Proteomes" id="UP000314986">
    <property type="component" value="Unassembled WGS sequence"/>
</dbReference>
<accession>A0A4W3K6L0</accession>
<reference evidence="5" key="5">
    <citation type="submission" date="2025-09" db="UniProtKB">
        <authorList>
            <consortium name="Ensembl"/>
        </authorList>
    </citation>
    <scope>IDENTIFICATION</scope>
</reference>
<reference evidence="6" key="3">
    <citation type="journal article" date="2014" name="Nature">
        <title>Elephant shark genome provides unique insights into gnathostome evolution.</title>
        <authorList>
            <consortium name="International Elephant Shark Genome Sequencing Consortium"/>
            <person name="Venkatesh B."/>
            <person name="Lee A.P."/>
            <person name="Ravi V."/>
            <person name="Maurya A.K."/>
            <person name="Lian M.M."/>
            <person name="Swann J.B."/>
            <person name="Ohta Y."/>
            <person name="Flajnik M.F."/>
            <person name="Sutoh Y."/>
            <person name="Kasahara M."/>
            <person name="Hoon S."/>
            <person name="Gangu V."/>
            <person name="Roy S.W."/>
            <person name="Irimia M."/>
            <person name="Korzh V."/>
            <person name="Kondrychyn I."/>
            <person name="Lim Z.W."/>
            <person name="Tay B.H."/>
            <person name="Tohari S."/>
            <person name="Kong K.W."/>
            <person name="Ho S."/>
            <person name="Lorente-Galdos B."/>
            <person name="Quilez J."/>
            <person name="Marques-Bonet T."/>
            <person name="Raney B.J."/>
            <person name="Ingham P.W."/>
            <person name="Tay A."/>
            <person name="Hillier L.W."/>
            <person name="Minx P."/>
            <person name="Boehm T."/>
            <person name="Wilson R.K."/>
            <person name="Brenner S."/>
            <person name="Warren W.C."/>
        </authorList>
    </citation>
    <scope>NUCLEOTIDE SEQUENCE [LARGE SCALE GENOMIC DNA]</scope>
</reference>
<comment type="subcellular location">
    <subcellularLocation>
        <location evidence="1">Secreted</location>
    </subcellularLocation>
</comment>
<evidence type="ECO:0000256" key="2">
    <source>
        <dbReference type="ARBA" id="ARBA00022525"/>
    </source>
</evidence>
<evidence type="ECO:0000259" key="4">
    <source>
        <dbReference type="Pfam" id="PF05826"/>
    </source>
</evidence>
<dbReference type="InterPro" id="IPR033113">
    <property type="entry name" value="PLA2_histidine"/>
</dbReference>
<evidence type="ECO:0000256" key="1">
    <source>
        <dbReference type="ARBA" id="ARBA00004613"/>
    </source>
</evidence>
<dbReference type="Ensembl" id="ENSCMIT00000040471.1">
    <property type="protein sequence ID" value="ENSCMIP00000039900.1"/>
    <property type="gene ID" value="ENSCMIG00000016682.1"/>
</dbReference>
<organism evidence="5 6">
    <name type="scientific">Callorhinchus milii</name>
    <name type="common">Ghost shark</name>
    <dbReference type="NCBI Taxonomy" id="7868"/>
    <lineage>
        <taxon>Eukaryota</taxon>
        <taxon>Metazoa</taxon>
        <taxon>Chordata</taxon>
        <taxon>Craniata</taxon>
        <taxon>Vertebrata</taxon>
        <taxon>Chondrichthyes</taxon>
        <taxon>Holocephali</taxon>
        <taxon>Chimaeriformes</taxon>
        <taxon>Callorhinchidae</taxon>
        <taxon>Callorhinchus</taxon>
    </lineage>
</organism>
<feature type="compositionally biased region" description="Low complexity" evidence="3">
    <location>
        <begin position="360"/>
        <end position="383"/>
    </location>
</feature>
<dbReference type="GO" id="GO:0006644">
    <property type="term" value="P:phospholipid metabolic process"/>
    <property type="evidence" value="ECO:0007669"/>
    <property type="project" value="InterPro"/>
</dbReference>
<dbReference type="GO" id="GO:0005576">
    <property type="term" value="C:extracellular region"/>
    <property type="evidence" value="ECO:0007669"/>
    <property type="project" value="UniProtKB-SubCell"/>
</dbReference>
<dbReference type="GeneTree" id="ENSGT00940000161662"/>
<dbReference type="InParanoid" id="A0A4W3K6L0"/>
<evidence type="ECO:0000256" key="3">
    <source>
        <dbReference type="SAM" id="MobiDB-lite"/>
    </source>
</evidence>
<sequence>MFLPLDEMFKPRSRLPVQVDVKNPMALFEKRRGILSLGVLAKNPPNIFARSVAVCGTLLCAIGLGTSEVWTTQKYEIPNLRPVQGNCPGQPSLYLINTVFPCLGIFNHTDTCCREHDHCKHKLAAFEYNYGMRNFRLHTISHCDCDYRFKYCLLQLNDTVSTLVGMAFFNLLEIPCFTLEKVEQCVRWTWWGSCNGTGLVARAMLRSTFRYNYTHPLLDEIRLGWWPTTNLSGGSGSGLFSEMSPPVPVTHWQTPTTKSPKLKGKGRKKGRKGKGQRRKNLKAPSQNALETRLYVWSPGVRVETTGSPRISGSDSVTNRSAETVNMGVITTTIEGQQFTSKHNIPSTMSQREGSTPDTDQPLTHQPLTHQPLTHQPLTHQPLTHQPLTQQPLSQQPLTHQPLTQQPLTQQPLTQQPLTHQPSLTGAVGEIVSTINVRTESRVADLGERLLSSGFEEHSNSTPPTPAGHWGQVDNTGRPIPQRPGLTPNPPDKHGGYKRCGCYKRLDRCEHKIEPKQFKFYYHNLEPKTVYHCNCTKRYHAFPSPRD</sequence>
<name>A0A4W3K6L0_CALMI</name>
<keyword evidence="2" id="KW-0964">Secreted</keyword>
<protein>
    <recommendedName>
        <fullName evidence="4">Phospholipase A2-like central domain-containing protein</fullName>
    </recommendedName>
</protein>
<dbReference type="PROSITE" id="PS00118">
    <property type="entry name" value="PA2_HIS"/>
    <property type="match status" value="1"/>
</dbReference>
<reference evidence="6" key="2">
    <citation type="journal article" date="2007" name="PLoS Biol.">
        <title>Survey sequencing and comparative analysis of the elephant shark (Callorhinchus milii) genome.</title>
        <authorList>
            <person name="Venkatesh B."/>
            <person name="Kirkness E.F."/>
            <person name="Loh Y.H."/>
            <person name="Halpern A.L."/>
            <person name="Lee A.P."/>
            <person name="Johnson J."/>
            <person name="Dandona N."/>
            <person name="Viswanathan L.D."/>
            <person name="Tay A."/>
            <person name="Venter J.C."/>
            <person name="Strausberg R.L."/>
            <person name="Brenner S."/>
        </authorList>
    </citation>
    <scope>NUCLEOTIDE SEQUENCE [LARGE SCALE GENOMIC DNA]</scope>
</reference>
<feature type="compositionally biased region" description="Polar residues" evidence="3">
    <location>
        <begin position="304"/>
        <end position="358"/>
    </location>
</feature>
<feature type="compositionally biased region" description="Basic residues" evidence="3">
    <location>
        <begin position="260"/>
        <end position="281"/>
    </location>
</feature>
<dbReference type="InterPro" id="IPR036444">
    <property type="entry name" value="PLipase_A2_dom_sf"/>
</dbReference>
<dbReference type="Gene3D" id="1.20.90.10">
    <property type="entry name" value="Phospholipase A2 domain"/>
    <property type="match status" value="2"/>
</dbReference>
<reference evidence="5" key="4">
    <citation type="submission" date="2025-08" db="UniProtKB">
        <authorList>
            <consortium name="Ensembl"/>
        </authorList>
    </citation>
    <scope>IDENTIFICATION</scope>
</reference>
<feature type="region of interest" description="Disordered" evidence="3">
    <location>
        <begin position="453"/>
        <end position="493"/>
    </location>
</feature>
<dbReference type="AlphaFoldDB" id="A0A4W3K6L0"/>
<feature type="domain" description="Phospholipase A2-like central" evidence="4">
    <location>
        <begin position="103"/>
        <end position="179"/>
    </location>
</feature>
<dbReference type="STRING" id="7868.ENSCMIP00000039900"/>
<feature type="region of interest" description="Disordered" evidence="3">
    <location>
        <begin position="246"/>
        <end position="287"/>
    </location>
</feature>
<keyword evidence="6" id="KW-1185">Reference proteome</keyword>
<dbReference type="GO" id="GO:0004623">
    <property type="term" value="F:phospholipase A2 activity"/>
    <property type="evidence" value="ECO:0007669"/>
    <property type="project" value="InterPro"/>
</dbReference>